<feature type="domain" description="Ig-like" evidence="1">
    <location>
        <begin position="50"/>
        <end position="126"/>
    </location>
</feature>
<evidence type="ECO:0000313" key="2">
    <source>
        <dbReference type="Ensembl" id="ENSSGRP00000069598.1"/>
    </source>
</evidence>
<dbReference type="Gene3D" id="2.60.40.10">
    <property type="entry name" value="Immunoglobulins"/>
    <property type="match status" value="2"/>
</dbReference>
<dbReference type="Gene3D" id="1.10.533.10">
    <property type="entry name" value="Death Domain, Fas"/>
    <property type="match status" value="1"/>
</dbReference>
<organism evidence="2 3">
    <name type="scientific">Sinocyclocheilus grahami</name>
    <name type="common">Dianchi golden-line fish</name>
    <name type="synonym">Barbus grahami</name>
    <dbReference type="NCBI Taxonomy" id="75366"/>
    <lineage>
        <taxon>Eukaryota</taxon>
        <taxon>Metazoa</taxon>
        <taxon>Chordata</taxon>
        <taxon>Craniata</taxon>
        <taxon>Vertebrata</taxon>
        <taxon>Euteleostomi</taxon>
        <taxon>Actinopterygii</taxon>
        <taxon>Neopterygii</taxon>
        <taxon>Teleostei</taxon>
        <taxon>Ostariophysi</taxon>
        <taxon>Cypriniformes</taxon>
        <taxon>Cyprinidae</taxon>
        <taxon>Cyprininae</taxon>
        <taxon>Sinocyclocheilus</taxon>
    </lineage>
</organism>
<keyword evidence="3" id="KW-1185">Reference proteome</keyword>
<proteinExistence type="predicted"/>
<dbReference type="InterPro" id="IPR003598">
    <property type="entry name" value="Ig_sub2"/>
</dbReference>
<name>A0A672Q082_SINGR</name>
<sequence length="255" mass="28981">MCSLRALEADGSPSRSLLKLIGDQGCMVGELVEFLQIVGHTDALQCLKPPGIQILVQPQSVAVIAGHNLRLSCYAVGASHVQFQWFKKTEEVHNSSSPDLVFSPVRLKDAGFYICRVNCGNAYEFSHWAQVDVLDVPPRYGKSFVISRDKPRVLIQPQPQRLLVGDLLYLECGAIGRPLPQYQWYRNGVPIKKATKRKYTVMNLLPEHQGRYRCEIFCNNERTWSNEVNVVVIGMHRLLFYIYSLARCFLIRSIL</sequence>
<dbReference type="Pfam" id="PF13927">
    <property type="entry name" value="Ig_3"/>
    <property type="match status" value="2"/>
</dbReference>
<dbReference type="Ensembl" id="ENSSGRT00000074157.1">
    <property type="protein sequence ID" value="ENSSGRP00000069598.1"/>
    <property type="gene ID" value="ENSSGRG00000035663.1"/>
</dbReference>
<dbReference type="PANTHER" id="PTHR22576">
    <property type="entry name" value="MUCOSA ASSOCIATED LYMPHOID TISSUE LYMPHOMA TRANSLOCATION PROTEIN 1/PARACASPASE"/>
    <property type="match status" value="1"/>
</dbReference>
<dbReference type="InterPro" id="IPR036179">
    <property type="entry name" value="Ig-like_dom_sf"/>
</dbReference>
<dbReference type="OMA" id="IFCNNER"/>
<reference evidence="2" key="1">
    <citation type="submission" date="2025-08" db="UniProtKB">
        <authorList>
            <consortium name="Ensembl"/>
        </authorList>
    </citation>
    <scope>IDENTIFICATION</scope>
</reference>
<feature type="domain" description="Ig-like" evidence="1">
    <location>
        <begin position="151"/>
        <end position="231"/>
    </location>
</feature>
<dbReference type="SUPFAM" id="SSF47986">
    <property type="entry name" value="DEATH domain"/>
    <property type="match status" value="1"/>
</dbReference>
<dbReference type="CDD" id="cd00096">
    <property type="entry name" value="Ig"/>
    <property type="match status" value="2"/>
</dbReference>
<dbReference type="SMART" id="SM00409">
    <property type="entry name" value="IG"/>
    <property type="match status" value="2"/>
</dbReference>
<evidence type="ECO:0000313" key="3">
    <source>
        <dbReference type="Proteomes" id="UP000472262"/>
    </source>
</evidence>
<dbReference type="InterPro" id="IPR013783">
    <property type="entry name" value="Ig-like_fold"/>
</dbReference>
<dbReference type="AlphaFoldDB" id="A0A672Q082"/>
<dbReference type="SMART" id="SM00408">
    <property type="entry name" value="IGc2"/>
    <property type="match status" value="2"/>
</dbReference>
<dbReference type="SUPFAM" id="SSF48726">
    <property type="entry name" value="Immunoglobulin"/>
    <property type="match status" value="2"/>
</dbReference>
<dbReference type="InterPro" id="IPR011029">
    <property type="entry name" value="DEATH-like_dom_sf"/>
</dbReference>
<dbReference type="Proteomes" id="UP000472262">
    <property type="component" value="Unassembled WGS sequence"/>
</dbReference>
<dbReference type="InParanoid" id="A0A672Q082"/>
<protein>
    <submittedName>
        <fullName evidence="2">MALT paracaspase 1</fullName>
    </submittedName>
</protein>
<dbReference type="InterPro" id="IPR003599">
    <property type="entry name" value="Ig_sub"/>
</dbReference>
<accession>A0A672Q082</accession>
<dbReference type="PANTHER" id="PTHR22576:SF40">
    <property type="entry name" value="MUCOSA-ASSOCIATED LYMPHOID TISSUE LYMPHOMA TRANSLOCATION PROTEIN 1"/>
    <property type="match status" value="1"/>
</dbReference>
<dbReference type="InterPro" id="IPR007110">
    <property type="entry name" value="Ig-like_dom"/>
</dbReference>
<dbReference type="InterPro" id="IPR052039">
    <property type="entry name" value="Caspase-related_regulators"/>
</dbReference>
<dbReference type="PROSITE" id="PS50835">
    <property type="entry name" value="IG_LIKE"/>
    <property type="match status" value="2"/>
</dbReference>
<reference evidence="2" key="2">
    <citation type="submission" date="2025-09" db="UniProtKB">
        <authorList>
            <consortium name="Ensembl"/>
        </authorList>
    </citation>
    <scope>IDENTIFICATION</scope>
</reference>
<evidence type="ECO:0000259" key="1">
    <source>
        <dbReference type="PROSITE" id="PS50835"/>
    </source>
</evidence>